<feature type="chain" id="PRO_5022868874" evidence="1">
    <location>
        <begin position="29"/>
        <end position="328"/>
    </location>
</feature>
<gene>
    <name evidence="2" type="ORF">Pla22_33880</name>
</gene>
<keyword evidence="1" id="KW-0732">Signal</keyword>
<feature type="signal peptide" evidence="1">
    <location>
        <begin position="1"/>
        <end position="28"/>
    </location>
</feature>
<evidence type="ECO:0000313" key="2">
    <source>
        <dbReference type="EMBL" id="TWT50645.1"/>
    </source>
</evidence>
<keyword evidence="3" id="KW-1185">Reference proteome</keyword>
<name>A0A5C5WKJ8_9BACT</name>
<sequence precursor="true">MKSYSIRRISQFFIALALFIGMATSAVANDVLIRIDGQQLTIAGDDDGNFLTFRVNGAGDPFILSLRGTTINGTSTRFNLSDADITSVVMFMRGGNDVVIIRNVSLSSNGSATPVMWYDGGSGNNRFVARGVAGESFFDGSVRLDGGSDNDFIDISDYLVTGDVDIRGELGRDRVDIQASQALGQLSIVTGRGLSFVELDDVVADSLVVTGGRDINRFKFFNVSATTIEILTGISRDLLTMQSISSNSVSVDLDNGRDDALLDSFLVGVFILDCGPDNDFVAATNIQTSMPSSGMPSLLNGSFGTRDTLLIDSASRAFVEIESFEIQD</sequence>
<dbReference type="Proteomes" id="UP000316598">
    <property type="component" value="Unassembled WGS sequence"/>
</dbReference>
<accession>A0A5C5WKJ8</accession>
<evidence type="ECO:0000313" key="3">
    <source>
        <dbReference type="Proteomes" id="UP000316598"/>
    </source>
</evidence>
<dbReference type="AlphaFoldDB" id="A0A5C5WKJ8"/>
<protein>
    <submittedName>
        <fullName evidence="2">Uncharacterized protein</fullName>
    </submittedName>
</protein>
<reference evidence="2 3" key="1">
    <citation type="submission" date="2019-02" db="EMBL/GenBank/DDBJ databases">
        <title>Deep-cultivation of Planctomycetes and their phenomic and genomic characterization uncovers novel biology.</title>
        <authorList>
            <person name="Wiegand S."/>
            <person name="Jogler M."/>
            <person name="Boedeker C."/>
            <person name="Pinto D."/>
            <person name="Vollmers J."/>
            <person name="Rivas-Marin E."/>
            <person name="Kohn T."/>
            <person name="Peeters S.H."/>
            <person name="Heuer A."/>
            <person name="Rast P."/>
            <person name="Oberbeckmann S."/>
            <person name="Bunk B."/>
            <person name="Jeske O."/>
            <person name="Meyerdierks A."/>
            <person name="Storesund J.E."/>
            <person name="Kallscheuer N."/>
            <person name="Luecker S."/>
            <person name="Lage O.M."/>
            <person name="Pohl T."/>
            <person name="Merkel B.J."/>
            <person name="Hornburger P."/>
            <person name="Mueller R.-W."/>
            <person name="Bruemmer F."/>
            <person name="Labrenz M."/>
            <person name="Spormann A.M."/>
            <person name="Op Den Camp H."/>
            <person name="Overmann J."/>
            <person name="Amann R."/>
            <person name="Jetten M.S.M."/>
            <person name="Mascher T."/>
            <person name="Medema M.H."/>
            <person name="Devos D.P."/>
            <person name="Kaster A.-K."/>
            <person name="Ovreas L."/>
            <person name="Rohde M."/>
            <person name="Galperin M.Y."/>
            <person name="Jogler C."/>
        </authorList>
    </citation>
    <scope>NUCLEOTIDE SEQUENCE [LARGE SCALE GENOMIC DNA]</scope>
    <source>
        <strain evidence="2 3">Pla22</strain>
    </source>
</reference>
<organism evidence="2 3">
    <name type="scientific">Rubripirellula amarantea</name>
    <dbReference type="NCBI Taxonomy" id="2527999"/>
    <lineage>
        <taxon>Bacteria</taxon>
        <taxon>Pseudomonadati</taxon>
        <taxon>Planctomycetota</taxon>
        <taxon>Planctomycetia</taxon>
        <taxon>Pirellulales</taxon>
        <taxon>Pirellulaceae</taxon>
        <taxon>Rubripirellula</taxon>
    </lineage>
</organism>
<comment type="caution">
    <text evidence="2">The sequence shown here is derived from an EMBL/GenBank/DDBJ whole genome shotgun (WGS) entry which is preliminary data.</text>
</comment>
<proteinExistence type="predicted"/>
<evidence type="ECO:0000256" key="1">
    <source>
        <dbReference type="SAM" id="SignalP"/>
    </source>
</evidence>
<dbReference type="RefSeq" id="WP_146515837.1">
    <property type="nucleotide sequence ID" value="NZ_SJPI01000002.1"/>
</dbReference>
<dbReference type="EMBL" id="SJPI01000002">
    <property type="protein sequence ID" value="TWT50645.1"/>
    <property type="molecule type" value="Genomic_DNA"/>
</dbReference>